<evidence type="ECO:0000313" key="6">
    <source>
        <dbReference type="Proteomes" id="UP001164713"/>
    </source>
</evidence>
<dbReference type="KEGG" id="bht:DIC78_17305"/>
<dbReference type="GeneID" id="50136676"/>
<reference evidence="2 4" key="1">
    <citation type="submission" date="2017-12" db="EMBL/GenBank/DDBJ databases">
        <title>Comparative Functional Genomics of Dry Heat Resistant strains isolated from the Viking Spacecraft.</title>
        <authorList>
            <person name="Seuylemezian A."/>
            <person name="Cooper K."/>
            <person name="Vaishampayan P."/>
        </authorList>
    </citation>
    <scope>NUCLEOTIDE SEQUENCE [LARGE SCALE GENOMIC DNA]</scope>
    <source>
        <strain evidence="2 4">V48-19</strain>
    </source>
</reference>
<dbReference type="AlphaFoldDB" id="A0A9Q2LFY3"/>
<gene>
    <name evidence="2" type="ORF">CUU63_06445</name>
    <name evidence="1" type="ORF">MOF03_20405</name>
    <name evidence="3" type="ORF">O0R52_14500</name>
</gene>
<dbReference type="Proteomes" id="UP000234803">
    <property type="component" value="Unassembled WGS sequence"/>
</dbReference>
<name>A0A9Q2LFY3_9BACI</name>
<evidence type="ECO:0000313" key="4">
    <source>
        <dbReference type="Proteomes" id="UP000234803"/>
    </source>
</evidence>
<evidence type="ECO:0000313" key="2">
    <source>
        <dbReference type="EMBL" id="PLS08871.1"/>
    </source>
</evidence>
<keyword evidence="6" id="KW-1185">Reference proteome</keyword>
<evidence type="ECO:0000313" key="5">
    <source>
        <dbReference type="Proteomes" id="UP001073053"/>
    </source>
</evidence>
<dbReference type="Proteomes" id="UP001164713">
    <property type="component" value="Chromosome"/>
</dbReference>
<proteinExistence type="predicted"/>
<dbReference type="EMBL" id="CP114066">
    <property type="protein sequence ID" value="WAT20189.1"/>
    <property type="molecule type" value="Genomic_DNA"/>
</dbReference>
<accession>A0A9Q2LFY3</accession>
<dbReference type="EMBL" id="JALAWA010000019">
    <property type="protein sequence ID" value="MCY9186953.1"/>
    <property type="molecule type" value="Genomic_DNA"/>
</dbReference>
<organism evidence="1 5">
    <name type="scientific">Bacillus halotolerans</name>
    <dbReference type="NCBI Taxonomy" id="260554"/>
    <lineage>
        <taxon>Bacteria</taxon>
        <taxon>Bacillati</taxon>
        <taxon>Bacillota</taxon>
        <taxon>Bacilli</taxon>
        <taxon>Bacillales</taxon>
        <taxon>Bacillaceae</taxon>
        <taxon>Bacillus</taxon>
    </lineage>
</organism>
<evidence type="ECO:0000313" key="3">
    <source>
        <dbReference type="EMBL" id="WAT20189.1"/>
    </source>
</evidence>
<reference evidence="1" key="2">
    <citation type="submission" date="2022-02" db="EMBL/GenBank/DDBJ databases">
        <title>Crop Bioprotection Bacillus Genome Sequencing.</title>
        <authorList>
            <person name="Dunlap C."/>
        </authorList>
    </citation>
    <scope>NUCLEOTIDE SEQUENCE</scope>
    <source>
        <strain evidence="1">EC49O2N-C10</strain>
    </source>
</reference>
<dbReference type="EMBL" id="PGUV01000003">
    <property type="protein sequence ID" value="PLS08871.1"/>
    <property type="molecule type" value="Genomic_DNA"/>
</dbReference>
<dbReference type="Proteomes" id="UP001073053">
    <property type="component" value="Unassembled WGS sequence"/>
</dbReference>
<sequence length="82" mass="9603">MWPRYHPYFRQTDAVVSFIDITESDSGSPLRARCAVPVTTREVKPISGCFKNALSLRHFLPGRQLIRNRDPLSRFFKYYVLL</sequence>
<evidence type="ECO:0000313" key="1">
    <source>
        <dbReference type="EMBL" id="MCY9186953.1"/>
    </source>
</evidence>
<dbReference type="RefSeq" id="WP_081638352.1">
    <property type="nucleotide sequence ID" value="NZ_ASJT01000082.1"/>
</dbReference>
<protein>
    <submittedName>
        <fullName evidence="1">Uncharacterized protein</fullName>
    </submittedName>
</protein>
<reference evidence="3" key="3">
    <citation type="submission" date="2022-12" db="EMBL/GenBank/DDBJ databases">
        <title>Genomic of Bacillus halotolerans.</title>
        <authorList>
            <person name="Xu G."/>
            <person name="Ding Y."/>
        </authorList>
    </citation>
    <scope>NUCLEOTIDE SEQUENCE</scope>
    <source>
        <strain evidence="3">B13</strain>
    </source>
</reference>